<keyword evidence="1" id="KW-0067">ATP-binding</keyword>
<evidence type="ECO:0000313" key="3">
    <source>
        <dbReference type="EMBL" id="ANY65075.1"/>
    </source>
</evidence>
<keyword evidence="1" id="KW-0547">Nucleotide-binding</keyword>
<dbReference type="SUPFAM" id="SSF56059">
    <property type="entry name" value="Glutathione synthetase ATP-binding domain-like"/>
    <property type="match status" value="1"/>
</dbReference>
<dbReference type="InterPro" id="IPR026838">
    <property type="entry name" value="YheC/D"/>
</dbReference>
<evidence type="ECO:0000256" key="1">
    <source>
        <dbReference type="PROSITE-ProRule" id="PRU00409"/>
    </source>
</evidence>
<protein>
    <recommendedName>
        <fullName evidence="2">ATP-grasp domain-containing protein</fullName>
    </recommendedName>
</protein>
<reference evidence="3" key="1">
    <citation type="submission" date="2016-08" db="EMBL/GenBank/DDBJ databases">
        <title>Complete Genome Seqeunce of Paenibacillus sp. BIHB 4019 from tea rhizoplane.</title>
        <authorList>
            <person name="Thakur R."/>
            <person name="Swarnkar M.K."/>
            <person name="Gulati A."/>
        </authorList>
    </citation>
    <scope>NUCLEOTIDE SEQUENCE [LARGE SCALE GENOMIC DNA]</scope>
    <source>
        <strain evidence="3">BIHB4019</strain>
    </source>
</reference>
<dbReference type="Gene3D" id="3.30.470.20">
    <property type="entry name" value="ATP-grasp fold, B domain"/>
    <property type="match status" value="1"/>
</dbReference>
<dbReference type="RefSeq" id="WP_099516509.1">
    <property type="nucleotide sequence ID" value="NZ_CP016808.1"/>
</dbReference>
<organism evidence="3">
    <name type="scientific">Paenibacillus sp. BIHB 4019</name>
    <dbReference type="NCBI Taxonomy" id="1870819"/>
    <lineage>
        <taxon>Bacteria</taxon>
        <taxon>Bacillati</taxon>
        <taxon>Bacillota</taxon>
        <taxon>Bacilli</taxon>
        <taxon>Bacillales</taxon>
        <taxon>Paenibacillaceae</taxon>
        <taxon>Paenibacillus</taxon>
    </lineage>
</organism>
<feature type="domain" description="ATP-grasp" evidence="2">
    <location>
        <begin position="125"/>
        <end position="372"/>
    </location>
</feature>
<evidence type="ECO:0000259" key="2">
    <source>
        <dbReference type="PROSITE" id="PS50975"/>
    </source>
</evidence>
<dbReference type="AlphaFoldDB" id="A0A1B2DBJ7"/>
<dbReference type="GO" id="GO:0046872">
    <property type="term" value="F:metal ion binding"/>
    <property type="evidence" value="ECO:0007669"/>
    <property type="project" value="InterPro"/>
</dbReference>
<dbReference type="PROSITE" id="PS50975">
    <property type="entry name" value="ATP_GRASP"/>
    <property type="match status" value="1"/>
</dbReference>
<dbReference type="Pfam" id="PF14398">
    <property type="entry name" value="ATPgrasp_YheCD"/>
    <property type="match status" value="1"/>
</dbReference>
<name>A0A1B2DBJ7_9BACL</name>
<dbReference type="GO" id="GO:0005524">
    <property type="term" value="F:ATP binding"/>
    <property type="evidence" value="ECO:0007669"/>
    <property type="project" value="UniProtKB-UniRule"/>
</dbReference>
<gene>
    <name evidence="3" type="ORF">BBD42_00220</name>
</gene>
<dbReference type="InterPro" id="IPR011761">
    <property type="entry name" value="ATP-grasp"/>
</dbReference>
<accession>A0A1B2DBJ7</accession>
<sequence>MTAEGMTIGLYVASIEMHATQEEPRLPEPAFYKQLAETARRKKIDFYVFSPSEFNEDNGQLQGYRFLNQRWEKGFCRLPDIIYDRRFCKNTEEQLACRSALQAIAACKPHIILNGSLPSKWEVYEALASDERIEPLLPTTLRYSHGAMLRSRLSAPGSGLFLKPASGMQGKGALLLRRHTEGYWTVSGRSKSNFPFQKQLLSLKALEQWVAQFIGNASYIIQPYLQLQLTTGEPFDIRALVQKDAHGRWQVTGLAARCGQSGSITSNLHGGGGVRSAKELLIAEYSEAINDLLLKQIHEISLYAAEQLEQRFGRLAELGLDFGIEQGRRLWLLEANSRPGRSAFRRLGLERCAAQSLERPLGYAQMLARRLHTPLITPSPVLDRSRYENVQEVLP</sequence>
<proteinExistence type="predicted"/>
<dbReference type="EMBL" id="CP016808">
    <property type="protein sequence ID" value="ANY65075.1"/>
    <property type="molecule type" value="Genomic_DNA"/>
</dbReference>